<accession>A0A803Q0Y8</accession>
<evidence type="ECO:0000256" key="1">
    <source>
        <dbReference type="SAM" id="MobiDB-lite"/>
    </source>
</evidence>
<evidence type="ECO:0000313" key="4">
    <source>
        <dbReference type="Proteomes" id="UP000596661"/>
    </source>
</evidence>
<gene>
    <name evidence="3" type="primary">LOC115723040</name>
</gene>
<dbReference type="EnsemblPlants" id="evm.model.07.1022.4.5bd9b13c">
    <property type="protein sequence ID" value="cds.evm.model.07.1022.4.5bd9b13c"/>
    <property type="gene ID" value="evm.TU.07.1022"/>
</dbReference>
<feature type="region of interest" description="Disordered" evidence="1">
    <location>
        <begin position="560"/>
        <end position="597"/>
    </location>
</feature>
<name>A0A803Q0Y8_CANSA</name>
<dbReference type="SUPFAM" id="SSF159042">
    <property type="entry name" value="Plus3-like"/>
    <property type="match status" value="1"/>
</dbReference>
<feature type="region of interest" description="Disordered" evidence="1">
    <location>
        <begin position="323"/>
        <end position="372"/>
    </location>
</feature>
<feature type="compositionally biased region" description="Basic residues" evidence="1">
    <location>
        <begin position="331"/>
        <end position="341"/>
    </location>
</feature>
<dbReference type="Proteomes" id="UP000596661">
    <property type="component" value="Chromosome 7"/>
</dbReference>
<reference evidence="3" key="2">
    <citation type="submission" date="2021-03" db="UniProtKB">
        <authorList>
            <consortium name="EnsemblPlants"/>
        </authorList>
    </citation>
    <scope>IDENTIFICATION</scope>
</reference>
<reference evidence="3" key="1">
    <citation type="submission" date="2018-11" db="EMBL/GenBank/DDBJ databases">
        <authorList>
            <person name="Grassa J C."/>
        </authorList>
    </citation>
    <scope>NUCLEOTIDE SEQUENCE [LARGE SCALE GENOMIC DNA]</scope>
</reference>
<dbReference type="Pfam" id="PF03126">
    <property type="entry name" value="Plus-3"/>
    <property type="match status" value="1"/>
</dbReference>
<feature type="compositionally biased region" description="Polar residues" evidence="1">
    <location>
        <begin position="609"/>
        <end position="619"/>
    </location>
</feature>
<dbReference type="GO" id="GO:0003677">
    <property type="term" value="F:DNA binding"/>
    <property type="evidence" value="ECO:0007669"/>
    <property type="project" value="InterPro"/>
</dbReference>
<dbReference type="InterPro" id="IPR004343">
    <property type="entry name" value="Plus-3_dom"/>
</dbReference>
<sequence>MNVDNENIEPVTELGLGLGYSNQCIQGILNNDSGAGANAGSGLNVTFVANNPLSELVWSPRKGSTLKSADSTFAQTKCSLFWVAGPSNVALLPPSIIGGNATTTTQKSLHRENFPILNTLLQMKSGGSSEYTRTKSPVSDGGVMPVYEPSDQYKIERMKTSRVNDQIEECKENKGDDISSHVESQIAKITEIRDSYFANSPDQASIKITEVLSVKGDQPKPDEAQIEASSGKNIDSNCMMQIAHCVNKTKAVGDQLADQVFQGSIRCLEKMESTSENDLQNIKSEYACGGATTDKIVAFELSHGVEGSSQQKNEVIVTANETFPDQNSPTKRVHVNKRKGKEKAFSDGDFNEITSKDEEDGNHESVESCNSAGLFPTGKRKRTFEEDLVVGDKGFKKQVHCAQGVTSFTRQDSSFMNWISNMMKGFSKSVQNEAPFPLSVTPHNDKLESPNKKLTTLNKNKDSASKCIGFHSIFQSLYYSKAGVQEHRMQNVEYQVGERSKEFESSSKMCDVNATPIACHRENSNISRPFHLMSRRFNESTSVNEDSAMQPMMLLDKVAGSQEKDNTNSEDNNSKWHLSFSKEKEKTSSNSSLDRQNTISAEKVISAEQLPSTAKTSSKFCHRNDPLGSSWVTRFAPKTLSSSPNMDHLNWNAGVSPKHSTECLKLLEIKDQSSEDLQLVSGKELENSANKVESFDDQNSMYSLNPILPSTKLKLSGAMASVFARRLDALKHINLSRETSNSARASVKCLFCGLNDHHLQDCSDITEIELEELSRNVNTYGGIDESSCLCIRCFQRNHWAVACPNTSSTKCLPAESNASFGELQLDIVNKENLTFKTCKDTQFEGDVEKQLSKKHIATSSGGDLLNEKQIIPFSCQLNSDVPKGLFDAVRRLRLSRTNILKWMNSHSSLSPVGGFFLRLRLGKWEEGLVGTGYHVACIVGTEIENKPQDQESSVLVDVGGFRCLVESQYVSNHDFLEDELMAWWSTIRRNGSKIPSEEDLQTKVKKRSMLGF</sequence>
<dbReference type="PROSITE" id="PS51360">
    <property type="entry name" value="PLUS3"/>
    <property type="match status" value="1"/>
</dbReference>
<protein>
    <recommendedName>
        <fullName evidence="2">Plus3 domain-containing protein</fullName>
    </recommendedName>
</protein>
<dbReference type="EMBL" id="UZAU01000655">
    <property type="status" value="NOT_ANNOTATED_CDS"/>
    <property type="molecule type" value="Genomic_DNA"/>
</dbReference>
<dbReference type="InterPro" id="IPR001878">
    <property type="entry name" value="Znf_CCHC"/>
</dbReference>
<dbReference type="InterPro" id="IPR036128">
    <property type="entry name" value="Plus3-like_sf"/>
</dbReference>
<dbReference type="SMART" id="SM00719">
    <property type="entry name" value="Plus3"/>
    <property type="match status" value="1"/>
</dbReference>
<proteinExistence type="predicted"/>
<feature type="region of interest" description="Disordered" evidence="1">
    <location>
        <begin position="602"/>
        <end position="621"/>
    </location>
</feature>
<dbReference type="OMA" id="CITEANS"/>
<organism evidence="3 4">
    <name type="scientific">Cannabis sativa</name>
    <name type="common">Hemp</name>
    <name type="synonym">Marijuana</name>
    <dbReference type="NCBI Taxonomy" id="3483"/>
    <lineage>
        <taxon>Eukaryota</taxon>
        <taxon>Viridiplantae</taxon>
        <taxon>Streptophyta</taxon>
        <taxon>Embryophyta</taxon>
        <taxon>Tracheophyta</taxon>
        <taxon>Spermatophyta</taxon>
        <taxon>Magnoliopsida</taxon>
        <taxon>eudicotyledons</taxon>
        <taxon>Gunneridae</taxon>
        <taxon>Pentapetalae</taxon>
        <taxon>rosids</taxon>
        <taxon>fabids</taxon>
        <taxon>Rosales</taxon>
        <taxon>Cannabaceae</taxon>
        <taxon>Cannabis</taxon>
    </lineage>
</organism>
<dbReference type="Gene3D" id="3.90.70.200">
    <property type="entry name" value="Plus-3 domain"/>
    <property type="match status" value="1"/>
</dbReference>
<keyword evidence="4" id="KW-1185">Reference proteome</keyword>
<dbReference type="SMART" id="SM00343">
    <property type="entry name" value="ZnF_C2HC"/>
    <property type="match status" value="2"/>
</dbReference>
<dbReference type="Gramene" id="evm.model.07.1022.4.5bd9b13c">
    <property type="protein sequence ID" value="cds.evm.model.07.1022.4.5bd9b13c"/>
    <property type="gene ID" value="evm.TU.07.1022"/>
</dbReference>
<evidence type="ECO:0000259" key="2">
    <source>
        <dbReference type="PROSITE" id="PS51360"/>
    </source>
</evidence>
<dbReference type="PANTHER" id="PTHR38940">
    <property type="entry name" value="PLUS3 DOMAIN-CONTAINING PROTEIN"/>
    <property type="match status" value="1"/>
</dbReference>
<dbReference type="GO" id="GO:0008270">
    <property type="term" value="F:zinc ion binding"/>
    <property type="evidence" value="ECO:0007669"/>
    <property type="project" value="InterPro"/>
</dbReference>
<feature type="domain" description="Plus3" evidence="2">
    <location>
        <begin position="883"/>
        <end position="1012"/>
    </location>
</feature>
<evidence type="ECO:0000313" key="3">
    <source>
        <dbReference type="EnsemblPlants" id="cds.evm.model.07.1022.4.5bd9b13c"/>
    </source>
</evidence>
<dbReference type="Gene3D" id="4.10.60.10">
    <property type="entry name" value="Zinc finger, CCHC-type"/>
    <property type="match status" value="1"/>
</dbReference>
<dbReference type="PANTHER" id="PTHR38940:SF4">
    <property type="entry name" value="OS01G0775100 PROTEIN"/>
    <property type="match status" value="1"/>
</dbReference>
<dbReference type="AlphaFoldDB" id="A0A803Q0Y8"/>